<dbReference type="GO" id="GO:0032259">
    <property type="term" value="P:methylation"/>
    <property type="evidence" value="ECO:0007669"/>
    <property type="project" value="UniProtKB-KW"/>
</dbReference>
<protein>
    <recommendedName>
        <fullName evidence="7">Cytosine-specific methyltransferase</fullName>
        <ecNumber evidence="7">2.1.1.37</ecNumber>
    </recommendedName>
</protein>
<dbReference type="InterPro" id="IPR031303">
    <property type="entry name" value="C5_meth_CS"/>
</dbReference>
<dbReference type="PRINTS" id="PR00105">
    <property type="entry name" value="C5METTRFRASE"/>
</dbReference>
<keyword evidence="1 5" id="KW-0489">Methyltransferase</keyword>
<dbReference type="NCBIfam" id="TIGR00675">
    <property type="entry name" value="dcm"/>
    <property type="match status" value="1"/>
</dbReference>
<name>A0ABV4SA92_9FUSO</name>
<comment type="catalytic activity">
    <reaction evidence="7">
        <text>a 2'-deoxycytidine in DNA + S-adenosyl-L-methionine = a 5-methyl-2'-deoxycytidine in DNA + S-adenosyl-L-homocysteine + H(+)</text>
        <dbReference type="Rhea" id="RHEA:13681"/>
        <dbReference type="Rhea" id="RHEA-COMP:11369"/>
        <dbReference type="Rhea" id="RHEA-COMP:11370"/>
        <dbReference type="ChEBI" id="CHEBI:15378"/>
        <dbReference type="ChEBI" id="CHEBI:57856"/>
        <dbReference type="ChEBI" id="CHEBI:59789"/>
        <dbReference type="ChEBI" id="CHEBI:85452"/>
        <dbReference type="ChEBI" id="CHEBI:85454"/>
        <dbReference type="EC" id="2.1.1.37"/>
    </reaction>
</comment>
<keyword evidence="8" id="KW-0175">Coiled coil</keyword>
<feature type="coiled-coil region" evidence="8">
    <location>
        <begin position="61"/>
        <end position="121"/>
    </location>
</feature>
<keyword evidence="10" id="KW-1185">Reference proteome</keyword>
<keyword evidence="4" id="KW-0680">Restriction system</keyword>
<evidence type="ECO:0000256" key="7">
    <source>
        <dbReference type="RuleBase" id="RU000417"/>
    </source>
</evidence>
<reference evidence="9 10" key="1">
    <citation type="submission" date="2024-07" db="EMBL/GenBank/DDBJ databases">
        <authorList>
            <person name="Li X.-J."/>
            <person name="Wang X."/>
        </authorList>
    </citation>
    <scope>NUCLEOTIDE SEQUENCE [LARGE SCALE GENOMIC DNA]</scope>
    <source>
        <strain evidence="9 10">DSM 23441</strain>
    </source>
</reference>
<dbReference type="PROSITE" id="PS51679">
    <property type="entry name" value="SAM_MT_C5"/>
    <property type="match status" value="1"/>
</dbReference>
<dbReference type="EC" id="2.1.1.37" evidence="7"/>
<dbReference type="GO" id="GO:0003886">
    <property type="term" value="F:DNA (cytosine-5-)-methyltransferase activity"/>
    <property type="evidence" value="ECO:0007669"/>
    <property type="project" value="UniProtKB-EC"/>
</dbReference>
<dbReference type="Gene3D" id="3.40.50.150">
    <property type="entry name" value="Vaccinia Virus protein VP39"/>
    <property type="match status" value="1"/>
</dbReference>
<keyword evidence="3 5" id="KW-0949">S-adenosyl-L-methionine</keyword>
<dbReference type="PROSITE" id="PS00095">
    <property type="entry name" value="C5_MTASE_2"/>
    <property type="match status" value="1"/>
</dbReference>
<evidence type="ECO:0000256" key="1">
    <source>
        <dbReference type="ARBA" id="ARBA00022603"/>
    </source>
</evidence>
<evidence type="ECO:0000313" key="10">
    <source>
        <dbReference type="Proteomes" id="UP001571581"/>
    </source>
</evidence>
<keyword evidence="2 5" id="KW-0808">Transferase</keyword>
<dbReference type="RefSeq" id="WP_372583336.1">
    <property type="nucleotide sequence ID" value="NZ_JBGORW010000010.1"/>
</dbReference>
<dbReference type="InterPro" id="IPR029063">
    <property type="entry name" value="SAM-dependent_MTases_sf"/>
</dbReference>
<sequence>MYKLDFGNSMEEIEDIKLNKKLKVATVFSGIGAIEHALKRMEIEHEIVFACDNGDVDILSKKIKTNTVAELKEEIELLGKENINKEISEEYITLKNEIELLMEENLNEKKLKKILKEYNDKLSMFYEKMRTLFIQNQIKNLSYEEKKKYIDNLYKKEIARNKVRQSYFANYNIKEEDFHWNVSFLDGKQYRGKIDLFVGGSPCQSFSLVGKQRGLQDTRGTLFYEFARLVEEIKPKVFIYENVRAVLGNDSGRTWEIMKQVFSDLGYDWDYKILNSKDYGIPQNRERVFVVGFRKDLKLRKKFTFPDPVKLEKTMQNFLIENVSGKYYLREKGANFVLSEKNLIKRFTQIDGDIQLCQKKNQQFNWHGDFKFVEDNKIKEETMQDLEKYFLSEKIVKYVMSTGTKGFCSKPKTDLEVARPLLKTMHKMHRAGVDNYVTTEGRLRKLTPRECLRLMGFCDSFKIVVSDTSMYQQAGNSIVVDVLMAIMKKIINSYDFEMEGCNE</sequence>
<evidence type="ECO:0000256" key="8">
    <source>
        <dbReference type="SAM" id="Coils"/>
    </source>
</evidence>
<proteinExistence type="inferred from homology"/>
<evidence type="ECO:0000313" key="9">
    <source>
        <dbReference type="EMBL" id="MFA3800181.1"/>
    </source>
</evidence>
<comment type="caution">
    <text evidence="9">The sequence shown here is derived from an EMBL/GenBank/DDBJ whole genome shotgun (WGS) entry which is preliminary data.</text>
</comment>
<dbReference type="PANTHER" id="PTHR46098">
    <property type="entry name" value="TRNA (CYTOSINE(38)-C(5))-METHYLTRANSFERASE"/>
    <property type="match status" value="1"/>
</dbReference>
<gene>
    <name evidence="9" type="ORF">ACEG17_08270</name>
</gene>
<dbReference type="EMBL" id="JBGORW010000010">
    <property type="protein sequence ID" value="MFA3800181.1"/>
    <property type="molecule type" value="Genomic_DNA"/>
</dbReference>
<dbReference type="PROSITE" id="PS00094">
    <property type="entry name" value="C5_MTASE_1"/>
    <property type="match status" value="1"/>
</dbReference>
<organism evidence="9 10">
    <name type="scientific">Leptotrichia hongkongensis</name>
    <dbReference type="NCBI Taxonomy" id="554406"/>
    <lineage>
        <taxon>Bacteria</taxon>
        <taxon>Fusobacteriati</taxon>
        <taxon>Fusobacteriota</taxon>
        <taxon>Fusobacteriia</taxon>
        <taxon>Fusobacteriales</taxon>
        <taxon>Leptotrichiaceae</taxon>
        <taxon>Leptotrichia</taxon>
    </lineage>
</organism>
<dbReference type="PANTHER" id="PTHR46098:SF1">
    <property type="entry name" value="TRNA (CYTOSINE(38)-C(5))-METHYLTRANSFERASE"/>
    <property type="match status" value="1"/>
</dbReference>
<comment type="similarity">
    <text evidence="5 6">Belongs to the class I-like SAM-binding methyltransferase superfamily. C5-methyltransferase family.</text>
</comment>
<evidence type="ECO:0000256" key="3">
    <source>
        <dbReference type="ARBA" id="ARBA00022691"/>
    </source>
</evidence>
<evidence type="ECO:0000256" key="4">
    <source>
        <dbReference type="ARBA" id="ARBA00022747"/>
    </source>
</evidence>
<accession>A0ABV4SA92</accession>
<dbReference type="InterPro" id="IPR018117">
    <property type="entry name" value="C5_DNA_meth_AS"/>
</dbReference>
<dbReference type="Proteomes" id="UP001571581">
    <property type="component" value="Unassembled WGS sequence"/>
</dbReference>
<dbReference type="InterPro" id="IPR001525">
    <property type="entry name" value="C5_MeTfrase"/>
</dbReference>
<dbReference type="Gene3D" id="3.90.120.10">
    <property type="entry name" value="DNA Methylase, subunit A, domain 2"/>
    <property type="match status" value="1"/>
</dbReference>
<dbReference type="InterPro" id="IPR050750">
    <property type="entry name" value="C5-MTase"/>
</dbReference>
<evidence type="ECO:0000256" key="5">
    <source>
        <dbReference type="PROSITE-ProRule" id="PRU01016"/>
    </source>
</evidence>
<evidence type="ECO:0000256" key="2">
    <source>
        <dbReference type="ARBA" id="ARBA00022679"/>
    </source>
</evidence>
<feature type="active site" evidence="5">
    <location>
        <position position="203"/>
    </location>
</feature>
<dbReference type="SUPFAM" id="SSF53335">
    <property type="entry name" value="S-adenosyl-L-methionine-dependent methyltransferases"/>
    <property type="match status" value="1"/>
</dbReference>
<evidence type="ECO:0000256" key="6">
    <source>
        <dbReference type="RuleBase" id="RU000416"/>
    </source>
</evidence>
<dbReference type="Pfam" id="PF00145">
    <property type="entry name" value="DNA_methylase"/>
    <property type="match status" value="1"/>
</dbReference>